<dbReference type="Pfam" id="PF12796">
    <property type="entry name" value="Ank_2"/>
    <property type="match status" value="1"/>
</dbReference>
<proteinExistence type="predicted"/>
<sequence>MTAMHLICSIVYESKSDQLLEVCLKNGANPNIQDIYGRAPIHMVAASGNIQAIQSLVLKAGDKLQLDLQTIGGETAAHKCVMFCKPECLQILLNAGANPLLLTAEGESVITMAEKCQNAQIIEVLKRWIEKQQQLK</sequence>
<organism evidence="3 4">
    <name type="scientific">Stylonychia lemnae</name>
    <name type="common">Ciliate</name>
    <dbReference type="NCBI Taxonomy" id="5949"/>
    <lineage>
        <taxon>Eukaryota</taxon>
        <taxon>Sar</taxon>
        <taxon>Alveolata</taxon>
        <taxon>Ciliophora</taxon>
        <taxon>Intramacronucleata</taxon>
        <taxon>Spirotrichea</taxon>
        <taxon>Stichotrichia</taxon>
        <taxon>Sporadotrichida</taxon>
        <taxon>Oxytrichidae</taxon>
        <taxon>Stylonychinae</taxon>
        <taxon>Stylonychia</taxon>
    </lineage>
</organism>
<evidence type="ECO:0000256" key="2">
    <source>
        <dbReference type="ARBA" id="ARBA00023043"/>
    </source>
</evidence>
<keyword evidence="4" id="KW-1185">Reference proteome</keyword>
<evidence type="ECO:0000256" key="1">
    <source>
        <dbReference type="ARBA" id="ARBA00022737"/>
    </source>
</evidence>
<accession>A0A077ZYJ3</accession>
<dbReference type="PANTHER" id="PTHR24198">
    <property type="entry name" value="ANKYRIN REPEAT AND PROTEIN KINASE DOMAIN-CONTAINING PROTEIN"/>
    <property type="match status" value="1"/>
</dbReference>
<gene>
    <name evidence="3" type="primary">Contig6065.g6494</name>
    <name evidence="3" type="ORF">STYLEM_3934</name>
</gene>
<dbReference type="InterPro" id="IPR002110">
    <property type="entry name" value="Ankyrin_rpt"/>
</dbReference>
<evidence type="ECO:0000313" key="4">
    <source>
        <dbReference type="Proteomes" id="UP000039865"/>
    </source>
</evidence>
<dbReference type="Gene3D" id="1.25.40.20">
    <property type="entry name" value="Ankyrin repeat-containing domain"/>
    <property type="match status" value="1"/>
</dbReference>
<keyword evidence="1" id="KW-0677">Repeat</keyword>
<dbReference type="SMART" id="SM00248">
    <property type="entry name" value="ANK"/>
    <property type="match status" value="3"/>
</dbReference>
<dbReference type="InterPro" id="IPR036770">
    <property type="entry name" value="Ankyrin_rpt-contain_sf"/>
</dbReference>
<name>A0A077ZYJ3_STYLE</name>
<keyword evidence="2" id="KW-0040">ANK repeat</keyword>
<dbReference type="Proteomes" id="UP000039865">
    <property type="component" value="Unassembled WGS sequence"/>
</dbReference>
<dbReference type="SUPFAM" id="SSF48403">
    <property type="entry name" value="Ankyrin repeat"/>
    <property type="match status" value="1"/>
</dbReference>
<dbReference type="InParanoid" id="A0A077ZYJ3"/>
<dbReference type="PANTHER" id="PTHR24198:SF165">
    <property type="entry name" value="ANKYRIN REPEAT-CONTAINING PROTEIN-RELATED"/>
    <property type="match status" value="1"/>
</dbReference>
<dbReference type="AlphaFoldDB" id="A0A077ZYJ3"/>
<dbReference type="EMBL" id="CCKQ01003813">
    <property type="protein sequence ID" value="CDW74950.1"/>
    <property type="molecule type" value="Genomic_DNA"/>
</dbReference>
<evidence type="ECO:0000313" key="3">
    <source>
        <dbReference type="EMBL" id="CDW74950.1"/>
    </source>
</evidence>
<reference evidence="3 4" key="1">
    <citation type="submission" date="2014-06" db="EMBL/GenBank/DDBJ databases">
        <authorList>
            <person name="Swart Estienne"/>
        </authorList>
    </citation>
    <scope>NUCLEOTIDE SEQUENCE [LARGE SCALE GENOMIC DNA]</scope>
    <source>
        <strain evidence="3 4">130c</strain>
    </source>
</reference>
<protein>
    <submittedName>
        <fullName evidence="3">Achain crystal structure of engineered northeast structural genomics consortium target</fullName>
    </submittedName>
</protein>
<dbReference type="OrthoDB" id="339173at2759"/>